<dbReference type="Proteomes" id="UP000005723">
    <property type="component" value="Unassembled WGS sequence"/>
</dbReference>
<organism evidence="1 2">
    <name type="scientific">Serratia odorifera DSM 4582</name>
    <dbReference type="NCBI Taxonomy" id="667129"/>
    <lineage>
        <taxon>Bacteria</taxon>
        <taxon>Pseudomonadati</taxon>
        <taxon>Pseudomonadota</taxon>
        <taxon>Gammaproteobacteria</taxon>
        <taxon>Enterobacterales</taxon>
        <taxon>Yersiniaceae</taxon>
        <taxon>Serratia</taxon>
    </lineage>
</organism>
<proteinExistence type="predicted"/>
<accession>D4E6J9</accession>
<dbReference type="EMBL" id="ADBY01000052">
    <property type="protein sequence ID" value="EFE94565.1"/>
    <property type="molecule type" value="Genomic_DNA"/>
</dbReference>
<dbReference type="HOGENOM" id="CLU_2289733_0_0_6"/>
<evidence type="ECO:0000313" key="1">
    <source>
        <dbReference type="EMBL" id="EFE94565.1"/>
    </source>
</evidence>
<name>D4E6J9_SEROD</name>
<gene>
    <name evidence="1" type="ORF">HMPREF0758_3799</name>
</gene>
<reference evidence="1 2" key="1">
    <citation type="submission" date="2010-01" db="EMBL/GenBank/DDBJ databases">
        <authorList>
            <person name="Muzny D."/>
            <person name="Qin X."/>
            <person name="Deng J."/>
            <person name="Jiang H."/>
            <person name="Liu Y."/>
            <person name="Qu J."/>
            <person name="Song X.-Z."/>
            <person name="Zhang L."/>
            <person name="Thornton R."/>
            <person name="Coyle M."/>
            <person name="Francisco L."/>
            <person name="Jackson L."/>
            <person name="Javaid M."/>
            <person name="Korchina V."/>
            <person name="Kovar C."/>
            <person name="Mata R."/>
            <person name="Mathew T."/>
            <person name="Ngo R."/>
            <person name="Nguyen L."/>
            <person name="Nguyen N."/>
            <person name="Okwuonu G."/>
            <person name="Ongeri F."/>
            <person name="Pham C."/>
            <person name="Simmons D."/>
            <person name="Wilczek-Boney K."/>
            <person name="Hale W."/>
            <person name="Jakkamsetti A."/>
            <person name="Pham P."/>
            <person name="Ruth R."/>
            <person name="San Lucas F."/>
            <person name="Warren J."/>
            <person name="Zhang J."/>
            <person name="Zhao Z."/>
            <person name="Zhou C."/>
            <person name="Zhu D."/>
            <person name="Lee S."/>
            <person name="Bess C."/>
            <person name="Blankenburg K."/>
            <person name="Forbes L."/>
            <person name="Fu Q."/>
            <person name="Gubbala S."/>
            <person name="Hirani K."/>
            <person name="Jayaseelan J.C."/>
            <person name="Lara F."/>
            <person name="Munidasa M."/>
            <person name="Palculict T."/>
            <person name="Patil S."/>
            <person name="Pu L.-L."/>
            <person name="Saada N."/>
            <person name="Tang L."/>
            <person name="Weissenberger G."/>
            <person name="Zhu Y."/>
            <person name="Hemphill L."/>
            <person name="Shang Y."/>
            <person name="Youmans B."/>
            <person name="Ayvaz T."/>
            <person name="Ross M."/>
            <person name="Santibanez J."/>
            <person name="Aqrawi P."/>
            <person name="Gross S."/>
            <person name="Joshi V."/>
            <person name="Fowler G."/>
            <person name="Nazareth L."/>
            <person name="Reid J."/>
            <person name="Worley K."/>
            <person name="Petrosino J."/>
            <person name="Highlander S."/>
            <person name="Gibbs R."/>
        </authorList>
    </citation>
    <scope>NUCLEOTIDE SEQUENCE [LARGE SCALE GENOMIC DNA]</scope>
    <source>
        <strain evidence="1 2">DSM 4582</strain>
    </source>
</reference>
<keyword evidence="2" id="KW-1185">Reference proteome</keyword>
<dbReference type="AlphaFoldDB" id="D4E6J9"/>
<protein>
    <submittedName>
        <fullName evidence="1">Uncharacterized protein</fullName>
    </submittedName>
</protein>
<evidence type="ECO:0000313" key="2">
    <source>
        <dbReference type="Proteomes" id="UP000005723"/>
    </source>
</evidence>
<sequence>MIERKSNFRTSPFIPYSGAVPANRIFVQYAARFHLRDQEWVIGGIAAVVSRKFARQCSASLQSNGAWLHHDETLASGRMAAMRETAAGWLKGKSVTAIDGY</sequence>
<comment type="caution">
    <text evidence="1">The sequence shown here is derived from an EMBL/GenBank/DDBJ whole genome shotgun (WGS) entry which is preliminary data.</text>
</comment>